<reference evidence="2" key="1">
    <citation type="submission" date="2019-11" db="EMBL/GenBank/DDBJ databases">
        <title>Isolation and characterization of two novel species in the genus Thiomicrorhabdus.</title>
        <authorList>
            <person name="Mochizuki J."/>
            <person name="Kojima H."/>
            <person name="Fukui M."/>
        </authorList>
    </citation>
    <scope>NUCLEOTIDE SEQUENCE [LARGE SCALE GENOMIC DNA]</scope>
    <source>
        <strain evidence="2">AkT22</strain>
    </source>
</reference>
<protein>
    <submittedName>
        <fullName evidence="1">Uncharacterized protein</fullName>
    </submittedName>
</protein>
<sequence>MVELVNSSMFAFNTLPVSKGNDDNDIGAGSFNDLLDVETKSLATKDVLSQVDASTSLVTDALTAKVYRPDMKHFMDATGLNAADASEILYGVVGSNVDTRNWSAIMASDDPVSMARKATGEMYNVGYSYNLDAYNVDKVGSGKVAQSGNFVLQQQFDGDGKVTSQGLRLIDGQGNLLRDAGNDELQIKRNAWLFGFDTAPLQALIEPAQLISQDLSDAINQVVKNDEIFTEVKVQHESSGALSEASDLLDSEGELFNQALALVSAQLNLERSIE</sequence>
<dbReference type="EMBL" id="AP021888">
    <property type="protein sequence ID" value="BBP44289.1"/>
    <property type="molecule type" value="Genomic_DNA"/>
</dbReference>
<dbReference type="Proteomes" id="UP000501466">
    <property type="component" value="Chromosome"/>
</dbReference>
<organism evidence="1 2">
    <name type="scientific">Thiosulfativibrio zosterae</name>
    <dbReference type="NCBI Taxonomy" id="2675053"/>
    <lineage>
        <taxon>Bacteria</taxon>
        <taxon>Pseudomonadati</taxon>
        <taxon>Pseudomonadota</taxon>
        <taxon>Gammaproteobacteria</taxon>
        <taxon>Thiotrichales</taxon>
        <taxon>Piscirickettsiaceae</taxon>
        <taxon>Thiosulfativibrio</taxon>
    </lineage>
</organism>
<proteinExistence type="predicted"/>
<dbReference type="AlphaFoldDB" id="A0A6F8PQ98"/>
<dbReference type="KEGG" id="tzo:THMIRHAT_20350"/>
<name>A0A6F8PQ98_9GAMM</name>
<dbReference type="RefSeq" id="WP_173292020.1">
    <property type="nucleotide sequence ID" value="NZ_AP021888.1"/>
</dbReference>
<evidence type="ECO:0000313" key="2">
    <source>
        <dbReference type="Proteomes" id="UP000501466"/>
    </source>
</evidence>
<accession>A0A6F8PQ98</accession>
<keyword evidence="2" id="KW-1185">Reference proteome</keyword>
<evidence type="ECO:0000313" key="1">
    <source>
        <dbReference type="EMBL" id="BBP44289.1"/>
    </source>
</evidence>
<gene>
    <name evidence="1" type="ORF">THMIRHAT_20350</name>
</gene>